<evidence type="ECO:0000313" key="1">
    <source>
        <dbReference type="EMBL" id="KAK1327741.1"/>
    </source>
</evidence>
<comment type="caution">
    <text evidence="1">The sequence shown here is derived from an EMBL/GenBank/DDBJ whole genome shotgun (WGS) entry which is preliminary data.</text>
</comment>
<dbReference type="AlphaFoldDB" id="A0AA40HBP5"/>
<accession>A0AA40HBP5</accession>
<name>A0AA40HBP5_CNENI</name>
<evidence type="ECO:0000313" key="2">
    <source>
        <dbReference type="Proteomes" id="UP001177744"/>
    </source>
</evidence>
<keyword evidence="2" id="KW-1185">Reference proteome</keyword>
<sequence length="134" mass="14418">MLLAHTLIGPFSCSSIVLVASKGRYVARGPWTRVLEKLGADKGLKLKGGWDPRCPLSIPAQARSGSCCICKARIGSSEVISGEPGAPRSPGQEKMVFVGFKGSFRPTWVALDTADQQAKIFQVVPIPVVRKKRL</sequence>
<reference evidence="1" key="1">
    <citation type="submission" date="2023-06" db="EMBL/GenBank/DDBJ databases">
        <title>Reference genome for the Northern bat (Eptesicus nilssonii), a most northern bat species.</title>
        <authorList>
            <person name="Laine V.N."/>
            <person name="Pulliainen A.T."/>
            <person name="Lilley T.M."/>
        </authorList>
    </citation>
    <scope>NUCLEOTIDE SEQUENCE</scope>
    <source>
        <strain evidence="1">BLF_Eptnil</strain>
        <tissue evidence="1">Kidney</tissue>
    </source>
</reference>
<dbReference type="Proteomes" id="UP001177744">
    <property type="component" value="Unassembled WGS sequence"/>
</dbReference>
<organism evidence="1 2">
    <name type="scientific">Cnephaeus nilssonii</name>
    <name type="common">Northern bat</name>
    <name type="synonym">Eptesicus nilssonii</name>
    <dbReference type="NCBI Taxonomy" id="3371016"/>
    <lineage>
        <taxon>Eukaryota</taxon>
        <taxon>Metazoa</taxon>
        <taxon>Chordata</taxon>
        <taxon>Craniata</taxon>
        <taxon>Vertebrata</taxon>
        <taxon>Euteleostomi</taxon>
        <taxon>Mammalia</taxon>
        <taxon>Eutheria</taxon>
        <taxon>Laurasiatheria</taxon>
        <taxon>Chiroptera</taxon>
        <taxon>Yangochiroptera</taxon>
        <taxon>Vespertilionidae</taxon>
        <taxon>Cnephaeus</taxon>
    </lineage>
</organism>
<proteinExistence type="predicted"/>
<gene>
    <name evidence="1" type="ORF">QTO34_012647</name>
</gene>
<dbReference type="EMBL" id="JAULJE010000025">
    <property type="protein sequence ID" value="KAK1327741.1"/>
    <property type="molecule type" value="Genomic_DNA"/>
</dbReference>
<protein>
    <submittedName>
        <fullName evidence="1">Uncharacterized protein</fullName>
    </submittedName>
</protein>